<dbReference type="EMBL" id="UINC01158258">
    <property type="protein sequence ID" value="SVD55702.1"/>
    <property type="molecule type" value="Genomic_DNA"/>
</dbReference>
<dbReference type="AlphaFoldDB" id="A0A382WA70"/>
<protein>
    <submittedName>
        <fullName evidence="1">Uncharacterized protein</fullName>
    </submittedName>
</protein>
<proteinExistence type="predicted"/>
<evidence type="ECO:0000313" key="1">
    <source>
        <dbReference type="EMBL" id="SVD55702.1"/>
    </source>
</evidence>
<organism evidence="1">
    <name type="scientific">marine metagenome</name>
    <dbReference type="NCBI Taxonomy" id="408172"/>
    <lineage>
        <taxon>unclassified sequences</taxon>
        <taxon>metagenomes</taxon>
        <taxon>ecological metagenomes</taxon>
    </lineage>
</organism>
<sequence length="44" mass="5355">MIKEVTIEGENIIIDFTGAPFWKYYVLQLYFLICHRKKLTDYIK</sequence>
<accession>A0A382WA70</accession>
<gene>
    <name evidence="1" type="ORF">METZ01_LOCUS408556</name>
</gene>
<name>A0A382WA70_9ZZZZ</name>
<reference evidence="1" key="1">
    <citation type="submission" date="2018-05" db="EMBL/GenBank/DDBJ databases">
        <authorList>
            <person name="Lanie J.A."/>
            <person name="Ng W.-L."/>
            <person name="Kazmierczak K.M."/>
            <person name="Andrzejewski T.M."/>
            <person name="Davidsen T.M."/>
            <person name="Wayne K.J."/>
            <person name="Tettelin H."/>
            <person name="Glass J.I."/>
            <person name="Rusch D."/>
            <person name="Podicherti R."/>
            <person name="Tsui H.-C.T."/>
            <person name="Winkler M.E."/>
        </authorList>
    </citation>
    <scope>NUCLEOTIDE SEQUENCE</scope>
</reference>